<dbReference type="PROSITE" id="PS00211">
    <property type="entry name" value="ABC_TRANSPORTER_1"/>
    <property type="match status" value="1"/>
</dbReference>
<dbReference type="PANTHER" id="PTHR43067:SF3">
    <property type="entry name" value="MALTOSE ABC TRANSPORTER, ATP-BINDING PROTEIN"/>
    <property type="match status" value="1"/>
</dbReference>
<accession>A0ABX0DD25</accession>
<dbReference type="CDD" id="cd03257">
    <property type="entry name" value="ABC_NikE_OppD_transporters"/>
    <property type="match status" value="1"/>
</dbReference>
<dbReference type="PROSITE" id="PS50893">
    <property type="entry name" value="ABC_TRANSPORTER_2"/>
    <property type="match status" value="1"/>
</dbReference>
<comment type="caution">
    <text evidence="5">The sequence shown here is derived from an EMBL/GenBank/DDBJ whole genome shotgun (WGS) entry which is preliminary data.</text>
</comment>
<evidence type="ECO:0000313" key="6">
    <source>
        <dbReference type="Proteomes" id="UP000479226"/>
    </source>
</evidence>
<dbReference type="Gene3D" id="3.40.50.300">
    <property type="entry name" value="P-loop containing nucleotide triphosphate hydrolases"/>
    <property type="match status" value="1"/>
</dbReference>
<evidence type="ECO:0000256" key="1">
    <source>
        <dbReference type="ARBA" id="ARBA00022448"/>
    </source>
</evidence>
<dbReference type="NCBIfam" id="TIGR01727">
    <property type="entry name" value="oligo_HPY"/>
    <property type="match status" value="1"/>
</dbReference>
<keyword evidence="2" id="KW-0547">Nucleotide-binding</keyword>
<dbReference type="InterPro" id="IPR017871">
    <property type="entry name" value="ABC_transporter-like_CS"/>
</dbReference>
<organism evidence="5 6">
    <name type="scientific">Arthrobacter silviterrae</name>
    <dbReference type="NCBI Taxonomy" id="2026658"/>
    <lineage>
        <taxon>Bacteria</taxon>
        <taxon>Bacillati</taxon>
        <taxon>Actinomycetota</taxon>
        <taxon>Actinomycetes</taxon>
        <taxon>Micrococcales</taxon>
        <taxon>Micrococcaceae</taxon>
        <taxon>Arthrobacter</taxon>
    </lineage>
</organism>
<dbReference type="Pfam" id="PF08352">
    <property type="entry name" value="oligo_HPY"/>
    <property type="match status" value="1"/>
</dbReference>
<dbReference type="SMART" id="SM00382">
    <property type="entry name" value="AAA"/>
    <property type="match status" value="1"/>
</dbReference>
<dbReference type="InterPro" id="IPR003439">
    <property type="entry name" value="ABC_transporter-like_ATP-bd"/>
</dbReference>
<dbReference type="GO" id="GO:0005524">
    <property type="term" value="F:ATP binding"/>
    <property type="evidence" value="ECO:0007669"/>
    <property type="project" value="UniProtKB-KW"/>
</dbReference>
<dbReference type="InterPro" id="IPR013563">
    <property type="entry name" value="Oligopep_ABC_C"/>
</dbReference>
<protein>
    <submittedName>
        <fullName evidence="5">ABC transporter ATP-binding protein</fullName>
    </submittedName>
</protein>
<dbReference type="Proteomes" id="UP000479226">
    <property type="component" value="Unassembled WGS sequence"/>
</dbReference>
<sequence length="345" mass="37227">MSTILQGGPHAGPRAASNPVLSIKDLRVSYTTGLGTVNAVDGVSLDIGAGEIFGLAGESGCGKSTIANAVMRLLQAPAKITAGSIDLNQCNVLTLSDEELRRTRWRDMSMVFQSAMNAMNPVMTIGEQIMDVFTTHEKMPKKEARERAAHLLSLVDIKADRLKSYPHQLSGGMRQRVVIAIALALNPSLLIMDEPTTALDVVVQRDIMAQIKELQQSLGFSVLFITHDISLMVELSHRMAVMYAGRLVEVAPSNVLLDDPLHPYTTALMNAFPPLSGPRTELLGLPDAPPTSAGRPSGCSFHPRCPLAMDACRIQDPVLRPAAENHDAACLLVPEFVVPPERLAQ</sequence>
<keyword evidence="3 5" id="KW-0067">ATP-binding</keyword>
<evidence type="ECO:0000259" key="4">
    <source>
        <dbReference type="PROSITE" id="PS50893"/>
    </source>
</evidence>
<dbReference type="InterPro" id="IPR003593">
    <property type="entry name" value="AAA+_ATPase"/>
</dbReference>
<reference evidence="5 6" key="1">
    <citation type="submission" date="2020-02" db="EMBL/GenBank/DDBJ databases">
        <title>Genome sequence of the type strain DSM 27180 of Arthrobacter silviterrae.</title>
        <authorList>
            <person name="Gao J."/>
            <person name="Sun J."/>
        </authorList>
    </citation>
    <scope>NUCLEOTIDE SEQUENCE [LARGE SCALE GENOMIC DNA]</scope>
    <source>
        <strain evidence="5 6">DSM 27180</strain>
    </source>
</reference>
<feature type="domain" description="ABC transporter" evidence="4">
    <location>
        <begin position="23"/>
        <end position="269"/>
    </location>
</feature>
<keyword evidence="6" id="KW-1185">Reference proteome</keyword>
<evidence type="ECO:0000256" key="3">
    <source>
        <dbReference type="ARBA" id="ARBA00022840"/>
    </source>
</evidence>
<dbReference type="InterPro" id="IPR027417">
    <property type="entry name" value="P-loop_NTPase"/>
</dbReference>
<evidence type="ECO:0000313" key="5">
    <source>
        <dbReference type="EMBL" id="NGN84799.1"/>
    </source>
</evidence>
<dbReference type="RefSeq" id="WP_165183027.1">
    <property type="nucleotide sequence ID" value="NZ_JAAKZI010000030.1"/>
</dbReference>
<dbReference type="PANTHER" id="PTHR43067">
    <property type="entry name" value="OLIGOPEPTIDE/DIPEPTIDE ABC TRANSPORTER, ATPASE SUBUNIT"/>
    <property type="match status" value="1"/>
</dbReference>
<evidence type="ECO:0000256" key="2">
    <source>
        <dbReference type="ARBA" id="ARBA00022741"/>
    </source>
</evidence>
<dbReference type="EMBL" id="JAAKZI010000030">
    <property type="protein sequence ID" value="NGN84799.1"/>
    <property type="molecule type" value="Genomic_DNA"/>
</dbReference>
<proteinExistence type="predicted"/>
<dbReference type="SUPFAM" id="SSF52540">
    <property type="entry name" value="P-loop containing nucleoside triphosphate hydrolases"/>
    <property type="match status" value="1"/>
</dbReference>
<dbReference type="Pfam" id="PF00005">
    <property type="entry name" value="ABC_tran"/>
    <property type="match status" value="1"/>
</dbReference>
<keyword evidence="1" id="KW-0813">Transport</keyword>
<name>A0ABX0DD25_9MICC</name>
<gene>
    <name evidence="5" type="ORF">G6N77_15235</name>
</gene>